<keyword evidence="2" id="KW-1185">Reference proteome</keyword>
<accession>A0A0B1SR23</accession>
<evidence type="ECO:0000313" key="2">
    <source>
        <dbReference type="Proteomes" id="UP000053660"/>
    </source>
</evidence>
<evidence type="ECO:0000313" key="1">
    <source>
        <dbReference type="EMBL" id="KHJ87753.1"/>
    </source>
</evidence>
<sequence>MDSNLTDDQLIKIRGEQLQLHSRRLTSGPVNMLLRQWLAGPRKIREITINTEGGSPMVKAEVFDGLAAVKRDVHYRIDGVNGTLMVHFNPYNLHFENV</sequence>
<gene>
    <name evidence="1" type="ORF">OESDEN_12464</name>
</gene>
<dbReference type="EMBL" id="KN557095">
    <property type="protein sequence ID" value="KHJ87753.1"/>
    <property type="molecule type" value="Genomic_DNA"/>
</dbReference>
<proteinExistence type="predicted"/>
<dbReference type="Proteomes" id="UP000053660">
    <property type="component" value="Unassembled WGS sequence"/>
</dbReference>
<reference evidence="1 2" key="1">
    <citation type="submission" date="2014-03" db="EMBL/GenBank/DDBJ databases">
        <title>Draft genome of the hookworm Oesophagostomum dentatum.</title>
        <authorList>
            <person name="Mitreva M."/>
        </authorList>
    </citation>
    <scope>NUCLEOTIDE SEQUENCE [LARGE SCALE GENOMIC DNA]</scope>
    <source>
        <strain evidence="1 2">OD-Hann</strain>
    </source>
</reference>
<dbReference type="AlphaFoldDB" id="A0A0B1SR23"/>
<protein>
    <submittedName>
        <fullName evidence="1">Uncharacterized protein</fullName>
    </submittedName>
</protein>
<name>A0A0B1SR23_OESDE</name>
<organism evidence="1 2">
    <name type="scientific">Oesophagostomum dentatum</name>
    <name type="common">Nodular worm</name>
    <dbReference type="NCBI Taxonomy" id="61180"/>
    <lineage>
        <taxon>Eukaryota</taxon>
        <taxon>Metazoa</taxon>
        <taxon>Ecdysozoa</taxon>
        <taxon>Nematoda</taxon>
        <taxon>Chromadorea</taxon>
        <taxon>Rhabditida</taxon>
        <taxon>Rhabditina</taxon>
        <taxon>Rhabditomorpha</taxon>
        <taxon>Strongyloidea</taxon>
        <taxon>Strongylidae</taxon>
        <taxon>Oesophagostomum</taxon>
    </lineage>
</organism>